<keyword evidence="8" id="KW-1185">Reference proteome</keyword>
<reference evidence="9" key="1">
    <citation type="submission" date="2020-01" db="EMBL/GenBank/DDBJ databases">
        <authorList>
            <consortium name="DOE Joint Genome Institute"/>
            <person name="Haridas S."/>
            <person name="Albert R."/>
            <person name="Binder M."/>
            <person name="Bloem J."/>
            <person name="Labutti K."/>
            <person name="Salamov A."/>
            <person name="Andreopoulos B."/>
            <person name="Baker S.E."/>
            <person name="Barry K."/>
            <person name="Bills G."/>
            <person name="Bluhm B.H."/>
            <person name="Cannon C."/>
            <person name="Castanera R."/>
            <person name="Culley D.E."/>
            <person name="Daum C."/>
            <person name="Ezra D."/>
            <person name="Gonzalez J.B."/>
            <person name="Henrissat B."/>
            <person name="Kuo A."/>
            <person name="Liang C."/>
            <person name="Lipzen A."/>
            <person name="Lutzoni F."/>
            <person name="Magnuson J."/>
            <person name="Mondo S."/>
            <person name="Nolan M."/>
            <person name="Ohm R."/>
            <person name="Pangilinan J."/>
            <person name="Park H.-J."/>
            <person name="Ramirez L."/>
            <person name="Alfaro M."/>
            <person name="Sun H."/>
            <person name="Tritt A."/>
            <person name="Yoshinaga Y."/>
            <person name="Zwiers L.-H."/>
            <person name="Turgeon B.G."/>
            <person name="Goodwin S.B."/>
            <person name="Spatafora J.W."/>
            <person name="Crous P.W."/>
            <person name="Grigoriev I.V."/>
        </authorList>
    </citation>
    <scope>NUCLEOTIDE SEQUENCE</scope>
    <source>
        <strain evidence="9">CBS 342.82</strain>
    </source>
</reference>
<comment type="subunit">
    <text evidence="5">Component of the ASTRA chromatin remodeling machinery complex.</text>
</comment>
<dbReference type="SMART" id="SM00320">
    <property type="entry name" value="WD40"/>
    <property type="match status" value="5"/>
</dbReference>
<comment type="function">
    <text evidence="3">Component of the ASTRA complex involved in chromatin remodeling.</text>
</comment>
<dbReference type="PANTHER" id="PTHR19854:SF1">
    <property type="entry name" value="GUANINE NUCLEOTIDE-BINDING PROTEIN SUBUNIT BETA-LIKE PROTEIN 1"/>
    <property type="match status" value="1"/>
</dbReference>
<evidence type="ECO:0000256" key="5">
    <source>
        <dbReference type="ARBA" id="ARBA00038749"/>
    </source>
</evidence>
<evidence type="ECO:0000256" key="3">
    <source>
        <dbReference type="ARBA" id="ARBA00037338"/>
    </source>
</evidence>
<dbReference type="Pfam" id="PF00400">
    <property type="entry name" value="WD40"/>
    <property type="match status" value="4"/>
</dbReference>
<dbReference type="InterPro" id="IPR036322">
    <property type="entry name" value="WD40_repeat_dom_sf"/>
</dbReference>
<accession>A0A6J3M0W7</accession>
<dbReference type="SUPFAM" id="SSF50978">
    <property type="entry name" value="WD40 repeat-like"/>
    <property type="match status" value="1"/>
</dbReference>
<dbReference type="PROSITE" id="PS50294">
    <property type="entry name" value="WD_REPEATS_REGION"/>
    <property type="match status" value="1"/>
</dbReference>
<feature type="repeat" description="WD" evidence="7">
    <location>
        <begin position="425"/>
        <end position="440"/>
    </location>
</feature>
<feature type="repeat" description="WD" evidence="7">
    <location>
        <begin position="18"/>
        <end position="59"/>
    </location>
</feature>
<evidence type="ECO:0000256" key="7">
    <source>
        <dbReference type="PROSITE-ProRule" id="PRU00221"/>
    </source>
</evidence>
<evidence type="ECO:0000256" key="4">
    <source>
        <dbReference type="ARBA" id="ARBA00037931"/>
    </source>
</evidence>
<proteinExistence type="inferred from homology"/>
<name>A0A6J3M0W7_9PEZI</name>
<dbReference type="Proteomes" id="UP000504637">
    <property type="component" value="Unplaced"/>
</dbReference>
<dbReference type="Gene3D" id="2.130.10.10">
    <property type="entry name" value="YVTN repeat-like/Quinoprotein amine dehydrogenase"/>
    <property type="match status" value="3"/>
</dbReference>
<evidence type="ECO:0000256" key="1">
    <source>
        <dbReference type="ARBA" id="ARBA00022574"/>
    </source>
</evidence>
<evidence type="ECO:0000313" key="9">
    <source>
        <dbReference type="RefSeq" id="XP_033458702.1"/>
    </source>
</evidence>
<reference evidence="9" key="2">
    <citation type="submission" date="2020-04" db="EMBL/GenBank/DDBJ databases">
        <authorList>
            <consortium name="NCBI Genome Project"/>
        </authorList>
    </citation>
    <scope>NUCLEOTIDE SEQUENCE</scope>
    <source>
        <strain evidence="9">CBS 342.82</strain>
    </source>
</reference>
<dbReference type="InterPro" id="IPR015943">
    <property type="entry name" value="WD40/YVTN_repeat-like_dom_sf"/>
</dbReference>
<sequence>MATKTNVIHAPARPSYILRGHTAQIHAVLFLHDNSRLLTGDADGWVILWHTTSKRAVVVWRAHNHSILGFAAWAQDKIITHGRDNKIYVWQLRVGEDESQFSTILPIEDLTTERKQPWLLYTLDVNALNFCSFATCTDFESLPGADQQTSESPSIYLERILIATPGLEDGHINITRLPDCSRFTTIPTPKGTNTGMVMALALTSRTSTLPSPSSSSKTIYVAAGYESGHIGLWKQSPVSSTANLRHQSQATFHLIYIHHSHTQPILSLCFDPEGTVFYTSSADALIVRHRFTAAGTSQVPPSSSAYSQVQTDSLQTRHAGQQSLAMRSDGKIFATAGWDGRARVYVAGESASDGALAGEVGKVREVAVLRWHQEGCYAVGFAHVQSEEDSTNKSTSLESQGQVDDGVILSVAERRDAAARNAHWLAVGSKDGKVSLWDIF</sequence>
<evidence type="ECO:0000313" key="8">
    <source>
        <dbReference type="Proteomes" id="UP000504637"/>
    </source>
</evidence>
<evidence type="ECO:0000256" key="6">
    <source>
        <dbReference type="ARBA" id="ARBA00040563"/>
    </source>
</evidence>
<comment type="similarity">
    <text evidence="4">Belongs to the WD repeat ASA1 family.</text>
</comment>
<organism evidence="9">
    <name type="scientific">Dissoconium aciculare CBS 342.82</name>
    <dbReference type="NCBI Taxonomy" id="1314786"/>
    <lineage>
        <taxon>Eukaryota</taxon>
        <taxon>Fungi</taxon>
        <taxon>Dikarya</taxon>
        <taxon>Ascomycota</taxon>
        <taxon>Pezizomycotina</taxon>
        <taxon>Dothideomycetes</taxon>
        <taxon>Dothideomycetidae</taxon>
        <taxon>Mycosphaerellales</taxon>
        <taxon>Dissoconiaceae</taxon>
        <taxon>Dissoconium</taxon>
    </lineage>
</organism>
<dbReference type="PROSITE" id="PS50082">
    <property type="entry name" value="WD_REPEATS_2"/>
    <property type="match status" value="2"/>
</dbReference>
<dbReference type="RefSeq" id="XP_033458702.1">
    <property type="nucleotide sequence ID" value="XM_033608288.1"/>
</dbReference>
<gene>
    <name evidence="9" type="ORF">K489DRAFT_426548</name>
</gene>
<dbReference type="GeneID" id="54366088"/>
<dbReference type="OrthoDB" id="7668193at2759"/>
<protein>
    <recommendedName>
        <fullName evidence="6">ASTRA-associated protein 1</fullName>
    </recommendedName>
</protein>
<dbReference type="PANTHER" id="PTHR19854">
    <property type="entry name" value="TRANSDUCIN BETA-LIKE 3"/>
    <property type="match status" value="1"/>
</dbReference>
<dbReference type="AlphaFoldDB" id="A0A6J3M0W7"/>
<reference evidence="9" key="3">
    <citation type="submission" date="2025-08" db="UniProtKB">
        <authorList>
            <consortium name="RefSeq"/>
        </authorList>
    </citation>
    <scope>IDENTIFICATION</scope>
    <source>
        <strain evidence="9">CBS 342.82</strain>
    </source>
</reference>
<keyword evidence="1 7" id="KW-0853">WD repeat</keyword>
<keyword evidence="2" id="KW-0677">Repeat</keyword>
<evidence type="ECO:0000256" key="2">
    <source>
        <dbReference type="ARBA" id="ARBA00022737"/>
    </source>
</evidence>
<dbReference type="InterPro" id="IPR001680">
    <property type="entry name" value="WD40_rpt"/>
</dbReference>